<dbReference type="Gene3D" id="3.90.1640.10">
    <property type="entry name" value="inorganic pyrophosphatase (n-terminal core)"/>
    <property type="match status" value="1"/>
</dbReference>
<dbReference type="FunFam" id="3.90.1640.10:FF:000004">
    <property type="entry name" value="Prune exopolyphosphatase 1"/>
    <property type="match status" value="1"/>
</dbReference>
<comment type="similarity">
    <text evidence="2">Belongs to the PPase class C family. Prune subfamily.</text>
</comment>
<dbReference type="PANTHER" id="PTHR12112">
    <property type="entry name" value="BNIP - RELATED"/>
    <property type="match status" value="1"/>
</dbReference>
<dbReference type="GO" id="GO:0004309">
    <property type="term" value="F:exopolyphosphatase activity"/>
    <property type="evidence" value="ECO:0007669"/>
    <property type="project" value="TreeGrafter"/>
</dbReference>
<gene>
    <name evidence="7" type="primary">PRUNE1</name>
    <name evidence="7" type="synonym">prune</name>
</gene>
<dbReference type="PANTHER" id="PTHR12112:SF47">
    <property type="entry name" value="EXOPOLYPHOSPHATASE PRUNE1"/>
    <property type="match status" value="1"/>
</dbReference>
<evidence type="ECO:0000256" key="3">
    <source>
        <dbReference type="ARBA" id="ARBA00022723"/>
    </source>
</evidence>
<dbReference type="InterPro" id="IPR004097">
    <property type="entry name" value="DHHA2"/>
</dbReference>
<accession>A0A8C4RXP4</accession>
<dbReference type="AlphaFoldDB" id="A0A8C4RXP4"/>
<keyword evidence="4" id="KW-0378">Hydrolase</keyword>
<dbReference type="InterPro" id="IPR038222">
    <property type="entry name" value="DHHA2_dom_sf"/>
</dbReference>
<comment type="cofactor">
    <cofactor evidence="1">
        <name>Mn(2+)</name>
        <dbReference type="ChEBI" id="CHEBI:29035"/>
    </cofactor>
</comment>
<sequence length="476" mass="53658">MEKFLRDCSSDLQRSKRSASEIHVVLGNEACDLDSMVSAIALACFLAKTTRKTVIPVLNIQRSEFVLRTENTYFLNENQISEDWLIFRNEIDLHELHQAGLLTLTLVDHHVLPRKDQILEEAVVDVIDHRPLERLSSHSCGLTSELVGSCATLITERILKNAAEVLDKKLATLLYGTIVLDCVNMAPEAGKVTLKDTEYISKLEEMFPDLPSRHQLFESLQKAKFNVSGLTTEQMLLKDMKVLSGGNTRLAISVVYLKLEAFLQRPNICQDLCEFCHKFKYNILVAMTISFNEKSEPFRQIAVYSQSGQLREQLCQTLEKALNPHLNLSSFRCPPPEIRAYLQGNTLASRKKVLPIIKDFLNDLDCKEGAVCAENGECELEDQGEQFERFDPACSVLYEEEPQSRCSSVSQPRHQVAEDLAVEEDVRLPPTPMNSLVEGCPLDGGLPKLTAEALLEKFGQIADEEDMEESTLNMRH</sequence>
<organism evidence="7 8">
    <name type="scientific">Erpetoichthys calabaricus</name>
    <name type="common">Rope fish</name>
    <name type="synonym">Calamoichthys calabaricus</name>
    <dbReference type="NCBI Taxonomy" id="27687"/>
    <lineage>
        <taxon>Eukaryota</taxon>
        <taxon>Metazoa</taxon>
        <taxon>Chordata</taxon>
        <taxon>Craniata</taxon>
        <taxon>Vertebrata</taxon>
        <taxon>Euteleostomi</taxon>
        <taxon>Actinopterygii</taxon>
        <taxon>Polypteriformes</taxon>
        <taxon>Polypteridae</taxon>
        <taxon>Erpetoichthys</taxon>
    </lineage>
</organism>
<dbReference type="GO" id="GO:0005737">
    <property type="term" value="C:cytoplasm"/>
    <property type="evidence" value="ECO:0007669"/>
    <property type="project" value="InterPro"/>
</dbReference>
<evidence type="ECO:0000313" key="7">
    <source>
        <dbReference type="Ensembl" id="ENSECRP00000008762.1"/>
    </source>
</evidence>
<name>A0A8C4RXP4_ERPCA</name>
<keyword evidence="8" id="KW-1185">Reference proteome</keyword>
<evidence type="ECO:0000256" key="5">
    <source>
        <dbReference type="ARBA" id="ARBA00023211"/>
    </source>
</evidence>
<evidence type="ECO:0000256" key="2">
    <source>
        <dbReference type="ARBA" id="ARBA00010331"/>
    </source>
</evidence>
<dbReference type="Proteomes" id="UP000694620">
    <property type="component" value="Chromosome 2"/>
</dbReference>
<dbReference type="InterPro" id="IPR038763">
    <property type="entry name" value="DHH_sf"/>
</dbReference>
<proteinExistence type="inferred from homology"/>
<feature type="domain" description="DHHA2" evidence="6">
    <location>
        <begin position="217"/>
        <end position="361"/>
    </location>
</feature>
<keyword evidence="5" id="KW-0464">Manganese</keyword>
<evidence type="ECO:0000256" key="1">
    <source>
        <dbReference type="ARBA" id="ARBA00001936"/>
    </source>
</evidence>
<dbReference type="Pfam" id="PF02833">
    <property type="entry name" value="DHHA2"/>
    <property type="match status" value="1"/>
</dbReference>
<reference evidence="7" key="3">
    <citation type="submission" date="2025-09" db="UniProtKB">
        <authorList>
            <consortium name="Ensembl"/>
        </authorList>
    </citation>
    <scope>IDENTIFICATION</scope>
</reference>
<dbReference type="Ensembl" id="ENSECRT00000008909.1">
    <property type="protein sequence ID" value="ENSECRP00000008762.1"/>
    <property type="gene ID" value="ENSECRG00000005882.1"/>
</dbReference>
<dbReference type="FunFam" id="3.10.310.20:FF:000002">
    <property type="entry name" value="Prune homolog 2 with BCH domain"/>
    <property type="match status" value="1"/>
</dbReference>
<reference evidence="7" key="2">
    <citation type="submission" date="2025-08" db="UniProtKB">
        <authorList>
            <consortium name="Ensembl"/>
        </authorList>
    </citation>
    <scope>IDENTIFICATION</scope>
</reference>
<dbReference type="OrthoDB" id="374045at2759"/>
<keyword evidence="3" id="KW-0479">Metal-binding</keyword>
<evidence type="ECO:0000256" key="4">
    <source>
        <dbReference type="ARBA" id="ARBA00022801"/>
    </source>
</evidence>
<dbReference type="Pfam" id="PF01368">
    <property type="entry name" value="DHH"/>
    <property type="match status" value="1"/>
</dbReference>
<evidence type="ECO:0000259" key="6">
    <source>
        <dbReference type="SMART" id="SM01131"/>
    </source>
</evidence>
<dbReference type="SUPFAM" id="SSF64182">
    <property type="entry name" value="DHH phosphoesterases"/>
    <property type="match status" value="1"/>
</dbReference>
<reference evidence="7" key="1">
    <citation type="submission" date="2021-06" db="EMBL/GenBank/DDBJ databases">
        <authorList>
            <consortium name="Wellcome Sanger Institute Data Sharing"/>
        </authorList>
    </citation>
    <scope>NUCLEOTIDE SEQUENCE [LARGE SCALE GENOMIC DNA]</scope>
</reference>
<dbReference type="Gene3D" id="3.10.310.20">
    <property type="entry name" value="DHHA2 domain"/>
    <property type="match status" value="1"/>
</dbReference>
<dbReference type="GeneTree" id="ENSGT00450000040262"/>
<dbReference type="GO" id="GO:0046872">
    <property type="term" value="F:metal ion binding"/>
    <property type="evidence" value="ECO:0007669"/>
    <property type="project" value="UniProtKB-KW"/>
</dbReference>
<dbReference type="SMART" id="SM01131">
    <property type="entry name" value="DHHA2"/>
    <property type="match status" value="1"/>
</dbReference>
<dbReference type="InterPro" id="IPR001667">
    <property type="entry name" value="DDH_dom"/>
</dbReference>
<evidence type="ECO:0000313" key="8">
    <source>
        <dbReference type="Proteomes" id="UP000694620"/>
    </source>
</evidence>
<protein>
    <submittedName>
        <fullName evidence="7">Prune exopolyphosphatase</fullName>
    </submittedName>
</protein>